<gene>
    <name evidence="1" type="ORF">Goklo_012000</name>
</gene>
<evidence type="ECO:0000313" key="2">
    <source>
        <dbReference type="Proteomes" id="UP000593573"/>
    </source>
</evidence>
<dbReference type="EMBL" id="JABFAB010000009">
    <property type="protein sequence ID" value="MBA0659919.1"/>
    <property type="molecule type" value="Genomic_DNA"/>
</dbReference>
<keyword evidence="2" id="KW-1185">Reference proteome</keyword>
<comment type="caution">
    <text evidence="1">The sequence shown here is derived from an EMBL/GenBank/DDBJ whole genome shotgun (WGS) entry which is preliminary data.</text>
</comment>
<evidence type="ECO:0008006" key="3">
    <source>
        <dbReference type="Google" id="ProtNLM"/>
    </source>
</evidence>
<sequence length="93" mass="10631">MDSIAAEIGAIIIVLDVYLAMGWKGKGSLIIEIGSNEVFSWIENKRLRPWMLQSIFKDIKNRMDKVECLRHGAEYIMSDVVEFLLKSWLAVSV</sequence>
<organism evidence="1 2">
    <name type="scientific">Gossypium klotzschianum</name>
    <dbReference type="NCBI Taxonomy" id="34286"/>
    <lineage>
        <taxon>Eukaryota</taxon>
        <taxon>Viridiplantae</taxon>
        <taxon>Streptophyta</taxon>
        <taxon>Embryophyta</taxon>
        <taxon>Tracheophyta</taxon>
        <taxon>Spermatophyta</taxon>
        <taxon>Magnoliopsida</taxon>
        <taxon>eudicotyledons</taxon>
        <taxon>Gunneridae</taxon>
        <taxon>Pentapetalae</taxon>
        <taxon>rosids</taxon>
        <taxon>malvids</taxon>
        <taxon>Malvales</taxon>
        <taxon>Malvaceae</taxon>
        <taxon>Malvoideae</taxon>
        <taxon>Gossypium</taxon>
    </lineage>
</organism>
<protein>
    <recommendedName>
        <fullName evidence="3">RNase H type-1 domain-containing protein</fullName>
    </recommendedName>
</protein>
<evidence type="ECO:0000313" key="1">
    <source>
        <dbReference type="EMBL" id="MBA0659919.1"/>
    </source>
</evidence>
<accession>A0A7J8VBV7</accession>
<dbReference type="AlphaFoldDB" id="A0A7J8VBV7"/>
<dbReference type="Proteomes" id="UP000593573">
    <property type="component" value="Unassembled WGS sequence"/>
</dbReference>
<proteinExistence type="predicted"/>
<name>A0A7J8VBV7_9ROSI</name>
<dbReference type="OrthoDB" id="994530at2759"/>
<reference evidence="1 2" key="1">
    <citation type="journal article" date="2019" name="Genome Biol. Evol.">
        <title>Insights into the evolution of the New World diploid cottons (Gossypium, subgenus Houzingenia) based on genome sequencing.</title>
        <authorList>
            <person name="Grover C.E."/>
            <person name="Arick M.A. 2nd"/>
            <person name="Thrash A."/>
            <person name="Conover J.L."/>
            <person name="Sanders W.S."/>
            <person name="Peterson D.G."/>
            <person name="Frelichowski J.E."/>
            <person name="Scheffler J.A."/>
            <person name="Scheffler B.E."/>
            <person name="Wendel J.F."/>
        </authorList>
    </citation>
    <scope>NUCLEOTIDE SEQUENCE [LARGE SCALE GENOMIC DNA]</scope>
    <source>
        <strain evidence="1">57</strain>
        <tissue evidence="1">Leaf</tissue>
    </source>
</reference>